<evidence type="ECO:0000256" key="1">
    <source>
        <dbReference type="SAM" id="MobiDB-lite"/>
    </source>
</evidence>
<accession>A0A6C0CT61</accession>
<protein>
    <submittedName>
        <fullName evidence="2">Uncharacterized protein</fullName>
    </submittedName>
</protein>
<sequence>MNYNSDSYNPYASSITQTNLNHNRKRRHSVIHRKQQLLKKLHILHRKQKRLLQQHKQIQYYKLRFGCNEK</sequence>
<name>A0A6C0CT61_9ZZZZ</name>
<organism evidence="2">
    <name type="scientific">viral metagenome</name>
    <dbReference type="NCBI Taxonomy" id="1070528"/>
    <lineage>
        <taxon>unclassified sequences</taxon>
        <taxon>metagenomes</taxon>
        <taxon>organismal metagenomes</taxon>
    </lineage>
</organism>
<evidence type="ECO:0000313" key="2">
    <source>
        <dbReference type="EMBL" id="QHT06879.1"/>
    </source>
</evidence>
<feature type="region of interest" description="Disordered" evidence="1">
    <location>
        <begin position="1"/>
        <end position="26"/>
    </location>
</feature>
<reference evidence="2" key="1">
    <citation type="journal article" date="2020" name="Nature">
        <title>Giant virus diversity and host interactions through global metagenomics.</title>
        <authorList>
            <person name="Schulz F."/>
            <person name="Roux S."/>
            <person name="Paez-Espino D."/>
            <person name="Jungbluth S."/>
            <person name="Walsh D.A."/>
            <person name="Denef V.J."/>
            <person name="McMahon K.D."/>
            <person name="Konstantinidis K.T."/>
            <person name="Eloe-Fadrosh E.A."/>
            <person name="Kyrpides N.C."/>
            <person name="Woyke T."/>
        </authorList>
    </citation>
    <scope>NUCLEOTIDE SEQUENCE</scope>
    <source>
        <strain evidence="2">GVMAG-M-3300021473-15</strain>
    </source>
</reference>
<feature type="compositionally biased region" description="Polar residues" evidence="1">
    <location>
        <begin position="1"/>
        <end position="21"/>
    </location>
</feature>
<dbReference type="AlphaFoldDB" id="A0A6C0CT61"/>
<dbReference type="EMBL" id="MN739477">
    <property type="protein sequence ID" value="QHT06879.1"/>
    <property type="molecule type" value="Genomic_DNA"/>
</dbReference>
<proteinExistence type="predicted"/>